<dbReference type="PROSITE" id="PS50112">
    <property type="entry name" value="PAS"/>
    <property type="match status" value="1"/>
</dbReference>
<dbReference type="InterPro" id="IPR036097">
    <property type="entry name" value="HisK_dim/P_sf"/>
</dbReference>
<dbReference type="PROSITE" id="PS50109">
    <property type="entry name" value="HIS_KIN"/>
    <property type="match status" value="1"/>
</dbReference>
<dbReference type="InterPro" id="IPR035965">
    <property type="entry name" value="PAS-like_dom_sf"/>
</dbReference>
<feature type="modified residue" description="4-aspartylphosphate" evidence="2">
    <location>
        <position position="877"/>
    </location>
</feature>
<dbReference type="SMART" id="SM00388">
    <property type="entry name" value="HisKA"/>
    <property type="match status" value="1"/>
</dbReference>
<evidence type="ECO:0008006" key="8">
    <source>
        <dbReference type="Google" id="ProtNLM"/>
    </source>
</evidence>
<dbReference type="Pfam" id="PF01266">
    <property type="entry name" value="DAO"/>
    <property type="match status" value="1"/>
</dbReference>
<dbReference type="SUPFAM" id="SSF52172">
    <property type="entry name" value="CheY-like"/>
    <property type="match status" value="1"/>
</dbReference>
<dbReference type="Gene3D" id="1.10.287.130">
    <property type="match status" value="1"/>
</dbReference>
<evidence type="ECO:0000313" key="7">
    <source>
        <dbReference type="Proteomes" id="UP000503462"/>
    </source>
</evidence>
<dbReference type="InterPro" id="IPR000014">
    <property type="entry name" value="PAS"/>
</dbReference>
<dbReference type="PROSITE" id="PS00677">
    <property type="entry name" value="DAO"/>
    <property type="match status" value="1"/>
</dbReference>
<dbReference type="CDD" id="cd00130">
    <property type="entry name" value="PAS"/>
    <property type="match status" value="1"/>
</dbReference>
<dbReference type="Gene3D" id="3.30.9.10">
    <property type="entry name" value="D-Amino Acid Oxidase, subunit A, domain 2"/>
    <property type="match status" value="1"/>
</dbReference>
<protein>
    <recommendedName>
        <fullName evidence="8">Response regulatory domain-containing protein</fullName>
    </recommendedName>
</protein>
<evidence type="ECO:0000259" key="5">
    <source>
        <dbReference type="PROSITE" id="PS50112"/>
    </source>
</evidence>
<dbReference type="SUPFAM" id="SSF54373">
    <property type="entry name" value="FAD-linked reductases, C-terminal domain"/>
    <property type="match status" value="1"/>
</dbReference>
<dbReference type="Proteomes" id="UP000503462">
    <property type="component" value="Chromosome 3"/>
</dbReference>
<reference evidence="6 7" key="1">
    <citation type="journal article" date="2016" name="Sci. Rep.">
        <title>Peltaster fructicola genome reveals evolution from an invasive phytopathogen to an ectophytic parasite.</title>
        <authorList>
            <person name="Xu C."/>
            <person name="Chen H."/>
            <person name="Gleason M.L."/>
            <person name="Xu J.R."/>
            <person name="Liu H."/>
            <person name="Zhang R."/>
            <person name="Sun G."/>
        </authorList>
    </citation>
    <scope>NUCLEOTIDE SEQUENCE [LARGE SCALE GENOMIC DNA]</scope>
    <source>
        <strain evidence="6 7">LNHT1506</strain>
    </source>
</reference>
<dbReference type="Pfam" id="PF00072">
    <property type="entry name" value="Response_reg"/>
    <property type="match status" value="1"/>
</dbReference>
<dbReference type="AlphaFoldDB" id="A0A6H0XY18"/>
<feature type="domain" description="PAS" evidence="5">
    <location>
        <begin position="431"/>
        <end position="501"/>
    </location>
</feature>
<proteinExistence type="predicted"/>
<dbReference type="SMART" id="SM00091">
    <property type="entry name" value="PAS"/>
    <property type="match status" value="1"/>
</dbReference>
<dbReference type="SMART" id="SM00448">
    <property type="entry name" value="REC"/>
    <property type="match status" value="1"/>
</dbReference>
<dbReference type="InterPro" id="IPR036890">
    <property type="entry name" value="HATPase_C_sf"/>
</dbReference>
<dbReference type="PROSITE" id="PS50110">
    <property type="entry name" value="RESPONSE_REGULATORY"/>
    <property type="match status" value="1"/>
</dbReference>
<dbReference type="SUPFAM" id="SSF47384">
    <property type="entry name" value="Homodimeric domain of signal transducing histidine kinase"/>
    <property type="match status" value="1"/>
</dbReference>
<feature type="domain" description="Response regulatory" evidence="4">
    <location>
        <begin position="820"/>
        <end position="948"/>
    </location>
</feature>
<feature type="domain" description="Histidine kinase" evidence="3">
    <location>
        <begin position="584"/>
        <end position="816"/>
    </location>
</feature>
<dbReference type="InterPro" id="IPR050956">
    <property type="entry name" value="2C_system_His_kinase"/>
</dbReference>
<keyword evidence="1 2" id="KW-0597">Phosphoprotein</keyword>
<dbReference type="PANTHER" id="PTHR43719">
    <property type="entry name" value="TWO-COMPONENT HISTIDINE KINASE"/>
    <property type="match status" value="1"/>
</dbReference>
<dbReference type="SUPFAM" id="SSF55785">
    <property type="entry name" value="PYP-like sensor domain (PAS domain)"/>
    <property type="match status" value="1"/>
</dbReference>
<dbReference type="Gene3D" id="3.30.450.20">
    <property type="entry name" value="PAS domain"/>
    <property type="match status" value="1"/>
</dbReference>
<dbReference type="Pfam" id="PF08447">
    <property type="entry name" value="PAS_3"/>
    <property type="match status" value="1"/>
</dbReference>
<dbReference type="EMBL" id="CP051141">
    <property type="protein sequence ID" value="QIW99560.1"/>
    <property type="molecule type" value="Genomic_DNA"/>
</dbReference>
<keyword evidence="7" id="KW-1185">Reference proteome</keyword>
<dbReference type="SUPFAM" id="SSF51971">
    <property type="entry name" value="Nucleotide-binding domain"/>
    <property type="match status" value="1"/>
</dbReference>
<gene>
    <name evidence="6" type="ORF">AMS68_005078</name>
</gene>
<dbReference type="GO" id="GO:0000155">
    <property type="term" value="F:phosphorelay sensor kinase activity"/>
    <property type="evidence" value="ECO:0007669"/>
    <property type="project" value="InterPro"/>
</dbReference>
<dbReference type="NCBIfam" id="TIGR00229">
    <property type="entry name" value="sensory_box"/>
    <property type="match status" value="1"/>
</dbReference>
<dbReference type="Pfam" id="PF02518">
    <property type="entry name" value="HATPase_c"/>
    <property type="match status" value="1"/>
</dbReference>
<dbReference type="Pfam" id="PF00512">
    <property type="entry name" value="HisKA"/>
    <property type="match status" value="1"/>
</dbReference>
<dbReference type="CDD" id="cd00082">
    <property type="entry name" value="HisKA"/>
    <property type="match status" value="1"/>
</dbReference>
<dbReference type="InterPro" id="IPR005467">
    <property type="entry name" value="His_kinase_dom"/>
</dbReference>
<dbReference type="InterPro" id="IPR003594">
    <property type="entry name" value="HATPase_dom"/>
</dbReference>
<accession>A0A6H0XY18</accession>
<dbReference type="InterPro" id="IPR006076">
    <property type="entry name" value="FAD-dep_OxRdtase"/>
</dbReference>
<sequence length="1226" mass="134942">MATSCAASRLLPLDEVYEALKTADPVWLESTIRARWQARCALVNQNVTDLPQLPDIEKLQHSTIVTASATDHDITAPDDTTFFSKYIQHIKAHDWAATELGPMSSWPLQLRRIVNVCLHLPNAVAIWWGDEASAALGKDIHEVWQGLNTESDMFGMAMAETTKTGLPSHGKGCLFVQKHGSLAEVWASFTLLPVPGSSGNERFINIMVDHTKDVISERRATALISLQHRTAAITTLDELGRSELDALKPYSRDIPYAALYQVSSLELSRTSSDLRQGHSEQSIEWSLVGVLSASTASAELPACLDTAAAVSLFGTKFESALRTGEIQVLSSNGEPAFGHLWEQSAFHGLNDGCGSVLLIPVCQGQPRALTSFLVMGTNPHIVDDEDHRAFAGLLQHHLQIALNSLVSLENQRRLTWLDEKLDGARQDSKQIEARFHRMADRSPVAMFEVGADGELKYANDSWFEMTGHPRDQLAPMQWVNTIHPEDQGWFAETWGRLIAGETLHFEIRFAKRFVSDYYVDGRRLEGTTWAAASAYAERDEDGNVLNVLGTTADISRLKWLEDFQSRRATEALELKKQQEAFMDMISHEARNPLSAITLCAENSVSLLSQRAKPETSNEEATEAILDDLNTILACASHQESIIDDVLTLSKIKNSMLAVCPVPVQPSKIVLDTLTTFAASVSQSNLDVDFHTDPSCAALNIDWVLLDPVRVRQILMNLISNAVKFTKDKIGERRIDITLSAHRDMPEMTGSGSEALKHADDVSSATQDSTSSALYLSFAVQDTGSGIKPEYLDRLFERFTQGSIKTHVKYGGSGLAVRGNHLLLVEDNLVNQKVMAKLLRRLGYVVALANHGQEALDYLATTKLYQVNGDELDLILMDIEMPVMNGLDCVREIRKLESRTSGMARLPIVAVTANARKAQQDMALANGFDAVITKPFQTDDLQSFGLERMYCHAIEYVRAKDSGTPVGQWVAELVKKDPWFKDLMPNFRVLTKDQVPAGYDGGSTFTSVCINTALYLPWLASQCLKHGVKIKRGIIRHITEATRLTHDGSPADIVVNCTGLSSLFLGGVEDKTLYPGRGQITLVSNDPGAMIGTTGTDDFPEEMTYIMHRAAGGGTVIGGCLQADKWESQPDMNMATRIMQRAIEVCPALVPEGKGIEGLQVIRHAVGLRPMRKDGIRVELEMVTGGGRRVPIVHNYGHGGYGYQTSWGAAEEAKRLVENAMGSRAKL</sequence>
<dbReference type="SUPFAM" id="SSF55874">
    <property type="entry name" value="ATPase domain of HSP90 chaperone/DNA topoisomerase II/histidine kinase"/>
    <property type="match status" value="1"/>
</dbReference>
<dbReference type="CDD" id="cd17546">
    <property type="entry name" value="REC_hyHK_CKI1_RcsC-like"/>
    <property type="match status" value="1"/>
</dbReference>
<dbReference type="InterPro" id="IPR001789">
    <property type="entry name" value="Sig_transdc_resp-reg_receiver"/>
</dbReference>
<dbReference type="InterPro" id="IPR011006">
    <property type="entry name" value="CheY-like_superfamily"/>
</dbReference>
<organism evidence="6 7">
    <name type="scientific">Peltaster fructicola</name>
    <dbReference type="NCBI Taxonomy" id="286661"/>
    <lineage>
        <taxon>Eukaryota</taxon>
        <taxon>Fungi</taxon>
        <taxon>Dikarya</taxon>
        <taxon>Ascomycota</taxon>
        <taxon>Pezizomycotina</taxon>
        <taxon>Dothideomycetes</taxon>
        <taxon>Dothideomycetes incertae sedis</taxon>
        <taxon>Peltaster</taxon>
    </lineage>
</organism>
<dbReference type="Gene3D" id="3.30.565.10">
    <property type="entry name" value="Histidine kinase-like ATPase, C-terminal domain"/>
    <property type="match status" value="1"/>
</dbReference>
<evidence type="ECO:0000313" key="6">
    <source>
        <dbReference type="EMBL" id="QIW99560.1"/>
    </source>
</evidence>
<evidence type="ECO:0000259" key="3">
    <source>
        <dbReference type="PROSITE" id="PS50109"/>
    </source>
</evidence>
<dbReference type="OrthoDB" id="409956at2759"/>
<evidence type="ECO:0000259" key="4">
    <source>
        <dbReference type="PROSITE" id="PS50110"/>
    </source>
</evidence>
<dbReference type="SMART" id="SM00387">
    <property type="entry name" value="HATPase_c"/>
    <property type="match status" value="1"/>
</dbReference>
<name>A0A6H0XY18_9PEZI</name>
<dbReference type="InterPro" id="IPR003661">
    <property type="entry name" value="HisK_dim/P_dom"/>
</dbReference>
<evidence type="ECO:0000256" key="1">
    <source>
        <dbReference type="ARBA" id="ARBA00022553"/>
    </source>
</evidence>
<dbReference type="GO" id="GO:0003884">
    <property type="term" value="F:D-amino-acid oxidase activity"/>
    <property type="evidence" value="ECO:0007669"/>
    <property type="project" value="InterPro"/>
</dbReference>
<dbReference type="Gene3D" id="3.40.50.2300">
    <property type="match status" value="1"/>
</dbReference>
<dbReference type="InterPro" id="IPR006181">
    <property type="entry name" value="D-amino_acid_oxidase_CS"/>
</dbReference>
<evidence type="ECO:0000256" key="2">
    <source>
        <dbReference type="PROSITE-ProRule" id="PRU00169"/>
    </source>
</evidence>
<dbReference type="PANTHER" id="PTHR43719:SF60">
    <property type="entry name" value="HISTIDINE KINASE G2"/>
    <property type="match status" value="1"/>
</dbReference>
<dbReference type="InterPro" id="IPR013655">
    <property type="entry name" value="PAS_fold_3"/>
</dbReference>